<dbReference type="Proteomes" id="UP000051697">
    <property type="component" value="Unassembled WGS sequence"/>
</dbReference>
<name>A0A0R1RET7_9LACO</name>
<accession>A0A0R1RET7</accession>
<evidence type="ECO:0000313" key="1">
    <source>
        <dbReference type="EMBL" id="KRL55549.1"/>
    </source>
</evidence>
<dbReference type="STRING" id="1423778.FC70_GL001150"/>
<dbReference type="AlphaFoldDB" id="A0A0R1RET7"/>
<protein>
    <submittedName>
        <fullName evidence="1">Uncharacterized protein</fullName>
    </submittedName>
</protein>
<sequence>MVTLMNLNEYLEYFKNMQNKEFRWTSTNTEDGNLQMGYPIYDQTILTFIREFKTSDDFDKQYKKTLKAQKIRIKMNQKIVDQVLAIDTIDILKAMLTLIVTSEEVDEGSWARALQEGFLYQVTRALLAKQNEG</sequence>
<organism evidence="1 2">
    <name type="scientific">Paucilactobacillus oligofermentans DSM 15707 = LMG 22743</name>
    <dbReference type="NCBI Taxonomy" id="1423778"/>
    <lineage>
        <taxon>Bacteria</taxon>
        <taxon>Bacillati</taxon>
        <taxon>Bacillota</taxon>
        <taxon>Bacilli</taxon>
        <taxon>Lactobacillales</taxon>
        <taxon>Lactobacillaceae</taxon>
        <taxon>Paucilactobacillus</taxon>
    </lineage>
</organism>
<dbReference type="PATRIC" id="fig|1423778.4.peg.1184"/>
<dbReference type="Pfam" id="PF20118">
    <property type="entry name" value="DUF6508"/>
    <property type="match status" value="1"/>
</dbReference>
<reference evidence="1 2" key="1">
    <citation type="journal article" date="2015" name="Genome Announc.">
        <title>Expanding the biotechnology potential of lactobacilli through comparative genomics of 213 strains and associated genera.</title>
        <authorList>
            <person name="Sun Z."/>
            <person name="Harris H.M."/>
            <person name="McCann A."/>
            <person name="Guo C."/>
            <person name="Argimon S."/>
            <person name="Zhang W."/>
            <person name="Yang X."/>
            <person name="Jeffery I.B."/>
            <person name="Cooney J.C."/>
            <person name="Kagawa T.F."/>
            <person name="Liu W."/>
            <person name="Song Y."/>
            <person name="Salvetti E."/>
            <person name="Wrobel A."/>
            <person name="Rasinkangas P."/>
            <person name="Parkhill J."/>
            <person name="Rea M.C."/>
            <person name="O'Sullivan O."/>
            <person name="Ritari J."/>
            <person name="Douillard F.P."/>
            <person name="Paul Ross R."/>
            <person name="Yang R."/>
            <person name="Briner A.E."/>
            <person name="Felis G.E."/>
            <person name="de Vos W.M."/>
            <person name="Barrangou R."/>
            <person name="Klaenhammer T.R."/>
            <person name="Caufield P.W."/>
            <person name="Cui Y."/>
            <person name="Zhang H."/>
            <person name="O'Toole P.W."/>
        </authorList>
    </citation>
    <scope>NUCLEOTIDE SEQUENCE [LARGE SCALE GENOMIC DNA]</scope>
    <source>
        <strain evidence="1 2">DSM 15707</strain>
    </source>
</reference>
<proteinExistence type="predicted"/>
<dbReference type="InterPro" id="IPR045425">
    <property type="entry name" value="DUF6508"/>
</dbReference>
<dbReference type="EMBL" id="AZFE01000031">
    <property type="protein sequence ID" value="KRL55549.1"/>
    <property type="molecule type" value="Genomic_DNA"/>
</dbReference>
<evidence type="ECO:0000313" key="2">
    <source>
        <dbReference type="Proteomes" id="UP000051697"/>
    </source>
</evidence>
<comment type="caution">
    <text evidence="1">The sequence shown here is derived from an EMBL/GenBank/DDBJ whole genome shotgun (WGS) entry which is preliminary data.</text>
</comment>
<gene>
    <name evidence="1" type="ORF">FC70_GL001150</name>
</gene>
<keyword evidence="2" id="KW-1185">Reference proteome</keyword>